<dbReference type="InterPro" id="IPR016163">
    <property type="entry name" value="Ald_DH_C"/>
</dbReference>
<evidence type="ECO:0000313" key="8">
    <source>
        <dbReference type="Proteomes" id="UP000199207"/>
    </source>
</evidence>
<feature type="region of interest" description="Disordered" evidence="5">
    <location>
        <begin position="1"/>
        <end position="38"/>
    </location>
</feature>
<protein>
    <submittedName>
        <fullName evidence="7">Acyl-CoA reductase</fullName>
    </submittedName>
</protein>
<dbReference type="FunFam" id="3.40.605.10:FF:000026">
    <property type="entry name" value="Aldehyde dehydrogenase, putative"/>
    <property type="match status" value="1"/>
</dbReference>
<name>A0A1I1RYP3_9ACTN</name>
<organism evidence="7 8">
    <name type="scientific">Streptomyces aidingensis</name>
    <dbReference type="NCBI Taxonomy" id="910347"/>
    <lineage>
        <taxon>Bacteria</taxon>
        <taxon>Bacillati</taxon>
        <taxon>Actinomycetota</taxon>
        <taxon>Actinomycetes</taxon>
        <taxon>Kitasatosporales</taxon>
        <taxon>Streptomycetaceae</taxon>
        <taxon>Streptomyces</taxon>
    </lineage>
</organism>
<dbReference type="Gene3D" id="3.40.309.10">
    <property type="entry name" value="Aldehyde Dehydrogenase, Chain A, domain 2"/>
    <property type="match status" value="1"/>
</dbReference>
<dbReference type="Gene3D" id="3.40.605.10">
    <property type="entry name" value="Aldehyde Dehydrogenase, Chain A, domain 1"/>
    <property type="match status" value="1"/>
</dbReference>
<sequence>MIRRARPPRRAGEPERQSAVPHHPAGEPAPDPEAGHELTVTNPATEEPVATVPGTTPGQTGAAVRRAVRAQRRWAALPPADRARLLRRFAAEVDAHTGELARLEVTEAGHTAATARWEAGQVRDVLEYAAGGVERLTGRQIPVPGGVDLTFAEPLGVVAVIAPWNFPMPIAAWGAAPALAAGNAVLLKPAEATPLTALRLADLATAAGLPEDLFQVLPGAGGVTGAALVEHPEVAKVVFTGSAATGRAVMAACARRVKRLTLELGGKSPNIVFADADIERAAATAPGSFLDNTGQDCCARSRILVQRPVYERFLELLEPAVLAVRAGDPADPATGMGPLISAAQRDRVRGYVPEDHPAAIRGTVPRGRGYWYPATVLEAHRAPRRAAVEEVFGPVAVVTPFEDEDEAVRLANATEYGLSGSVWTRDLGRALRVSRGVQAGNLSVNSHSSVRHWTPFGGYKQSGLGRELGPEALAAFTETKNVFISTEED</sequence>
<dbReference type="PANTHER" id="PTHR11699">
    <property type="entry name" value="ALDEHYDE DEHYDROGENASE-RELATED"/>
    <property type="match status" value="1"/>
</dbReference>
<dbReference type="Proteomes" id="UP000199207">
    <property type="component" value="Unassembled WGS sequence"/>
</dbReference>
<dbReference type="InterPro" id="IPR015590">
    <property type="entry name" value="Aldehyde_DH_dom"/>
</dbReference>
<proteinExistence type="inferred from homology"/>
<evidence type="ECO:0000259" key="6">
    <source>
        <dbReference type="Pfam" id="PF00171"/>
    </source>
</evidence>
<reference evidence="7 8" key="1">
    <citation type="submission" date="2016-10" db="EMBL/GenBank/DDBJ databases">
        <authorList>
            <person name="de Groot N.N."/>
        </authorList>
    </citation>
    <scope>NUCLEOTIDE SEQUENCE [LARGE SCALE GENOMIC DNA]</scope>
    <source>
        <strain evidence="7 8">CGMCC 4.5739</strain>
    </source>
</reference>
<dbReference type="InterPro" id="IPR016162">
    <property type="entry name" value="Ald_DH_N"/>
</dbReference>
<evidence type="ECO:0000256" key="3">
    <source>
        <dbReference type="PROSITE-ProRule" id="PRU10007"/>
    </source>
</evidence>
<evidence type="ECO:0000256" key="2">
    <source>
        <dbReference type="ARBA" id="ARBA00023002"/>
    </source>
</evidence>
<feature type="domain" description="Aldehyde dehydrogenase" evidence="6">
    <location>
        <begin position="36"/>
        <end position="482"/>
    </location>
</feature>
<gene>
    <name evidence="7" type="ORF">SAMN05421773_11481</name>
</gene>
<dbReference type="PROSITE" id="PS00687">
    <property type="entry name" value="ALDEHYDE_DEHYDR_GLU"/>
    <property type="match status" value="1"/>
</dbReference>
<dbReference type="Pfam" id="PF00171">
    <property type="entry name" value="Aldedh"/>
    <property type="match status" value="1"/>
</dbReference>
<dbReference type="FunFam" id="3.40.605.10:FF:000007">
    <property type="entry name" value="NAD/NADP-dependent betaine aldehyde dehydrogenase"/>
    <property type="match status" value="1"/>
</dbReference>
<accession>A0A1I1RYP3</accession>
<dbReference type="CDD" id="cd07078">
    <property type="entry name" value="ALDH"/>
    <property type="match status" value="1"/>
</dbReference>
<dbReference type="InterPro" id="IPR029510">
    <property type="entry name" value="Ald_DH_CS_GLU"/>
</dbReference>
<dbReference type="PROSITE" id="PS00070">
    <property type="entry name" value="ALDEHYDE_DEHYDR_CYS"/>
    <property type="match status" value="1"/>
</dbReference>
<feature type="active site" evidence="3">
    <location>
        <position position="263"/>
    </location>
</feature>
<dbReference type="STRING" id="910347.SAMN05421773_11481"/>
<keyword evidence="2 4" id="KW-0560">Oxidoreductase</keyword>
<evidence type="ECO:0000256" key="1">
    <source>
        <dbReference type="ARBA" id="ARBA00009986"/>
    </source>
</evidence>
<dbReference type="SUPFAM" id="SSF53720">
    <property type="entry name" value="ALDH-like"/>
    <property type="match status" value="1"/>
</dbReference>
<dbReference type="EMBL" id="FOLM01000014">
    <property type="protein sequence ID" value="SFD39172.1"/>
    <property type="molecule type" value="Genomic_DNA"/>
</dbReference>
<comment type="similarity">
    <text evidence="1 4">Belongs to the aldehyde dehydrogenase family.</text>
</comment>
<dbReference type="AlphaFoldDB" id="A0A1I1RYP3"/>
<evidence type="ECO:0000256" key="5">
    <source>
        <dbReference type="SAM" id="MobiDB-lite"/>
    </source>
</evidence>
<dbReference type="InterPro" id="IPR016160">
    <property type="entry name" value="Ald_DH_CS_CYS"/>
</dbReference>
<keyword evidence="8" id="KW-1185">Reference proteome</keyword>
<evidence type="ECO:0000256" key="4">
    <source>
        <dbReference type="RuleBase" id="RU003345"/>
    </source>
</evidence>
<dbReference type="GO" id="GO:0016620">
    <property type="term" value="F:oxidoreductase activity, acting on the aldehyde or oxo group of donors, NAD or NADP as acceptor"/>
    <property type="evidence" value="ECO:0007669"/>
    <property type="project" value="InterPro"/>
</dbReference>
<evidence type="ECO:0000313" key="7">
    <source>
        <dbReference type="EMBL" id="SFD39172.1"/>
    </source>
</evidence>
<dbReference type="InterPro" id="IPR016161">
    <property type="entry name" value="Ald_DH/histidinol_DH"/>
</dbReference>